<evidence type="ECO:0000313" key="2">
    <source>
        <dbReference type="Proteomes" id="UP000001312"/>
    </source>
</evidence>
<dbReference type="InParanoid" id="A7EJ88"/>
<dbReference type="EMBL" id="CH476626">
    <property type="protein sequence ID" value="EDO02904.1"/>
    <property type="molecule type" value="Genomic_DNA"/>
</dbReference>
<sequence>MAPITLAGSADSKNKFEDLSGIDTAKYANPYDALIEACHDDPVFSFHC</sequence>
<dbReference type="RefSeq" id="XP_001593953.1">
    <property type="nucleotide sequence ID" value="XM_001593903.1"/>
</dbReference>
<reference evidence="2" key="1">
    <citation type="journal article" date="2011" name="PLoS Genet.">
        <title>Genomic analysis of the necrotrophic fungal pathogens Sclerotinia sclerotiorum and Botrytis cinerea.</title>
        <authorList>
            <person name="Amselem J."/>
            <person name="Cuomo C.A."/>
            <person name="van Kan J.A."/>
            <person name="Viaud M."/>
            <person name="Benito E.P."/>
            <person name="Couloux A."/>
            <person name="Coutinho P.M."/>
            <person name="de Vries R.P."/>
            <person name="Dyer P.S."/>
            <person name="Fillinger S."/>
            <person name="Fournier E."/>
            <person name="Gout L."/>
            <person name="Hahn M."/>
            <person name="Kohn L."/>
            <person name="Lapalu N."/>
            <person name="Plummer K.M."/>
            <person name="Pradier J.M."/>
            <person name="Quevillon E."/>
            <person name="Sharon A."/>
            <person name="Simon A."/>
            <person name="ten Have A."/>
            <person name="Tudzynski B."/>
            <person name="Tudzynski P."/>
            <person name="Wincker P."/>
            <person name="Andrew M."/>
            <person name="Anthouard V."/>
            <person name="Beever R.E."/>
            <person name="Beffa R."/>
            <person name="Benoit I."/>
            <person name="Bouzid O."/>
            <person name="Brault B."/>
            <person name="Chen Z."/>
            <person name="Choquer M."/>
            <person name="Collemare J."/>
            <person name="Cotton P."/>
            <person name="Danchin E.G."/>
            <person name="Da Silva C."/>
            <person name="Gautier A."/>
            <person name="Giraud C."/>
            <person name="Giraud T."/>
            <person name="Gonzalez C."/>
            <person name="Grossetete S."/>
            <person name="Guldener U."/>
            <person name="Henrissat B."/>
            <person name="Howlett B.J."/>
            <person name="Kodira C."/>
            <person name="Kretschmer M."/>
            <person name="Lappartient A."/>
            <person name="Leroch M."/>
            <person name="Levis C."/>
            <person name="Mauceli E."/>
            <person name="Neuveglise C."/>
            <person name="Oeser B."/>
            <person name="Pearson M."/>
            <person name="Poulain J."/>
            <person name="Poussereau N."/>
            <person name="Quesneville H."/>
            <person name="Rascle C."/>
            <person name="Schumacher J."/>
            <person name="Segurens B."/>
            <person name="Sexton A."/>
            <person name="Silva E."/>
            <person name="Sirven C."/>
            <person name="Soanes D.M."/>
            <person name="Talbot N.J."/>
            <person name="Templeton M."/>
            <person name="Yandava C."/>
            <person name="Yarden O."/>
            <person name="Zeng Q."/>
            <person name="Rollins J.A."/>
            <person name="Lebrun M.H."/>
            <person name="Dickman M."/>
        </authorList>
    </citation>
    <scope>NUCLEOTIDE SEQUENCE [LARGE SCALE GENOMIC DNA]</scope>
    <source>
        <strain evidence="2">ATCC 18683 / 1980 / Ss-1</strain>
    </source>
</reference>
<keyword evidence="2" id="KW-1185">Reference proteome</keyword>
<dbReference type="GeneID" id="5490322"/>
<dbReference type="STRING" id="665079.A7EJ88"/>
<protein>
    <submittedName>
        <fullName evidence="1">Uncharacterized protein</fullName>
    </submittedName>
</protein>
<dbReference type="Proteomes" id="UP000001312">
    <property type="component" value="Unassembled WGS sequence"/>
</dbReference>
<accession>A7EJ88</accession>
<proteinExistence type="predicted"/>
<gene>
    <name evidence="1" type="ORF">SS1G_05381</name>
</gene>
<dbReference type="KEGG" id="ssl:SS1G_05381"/>
<organism evidence="1 2">
    <name type="scientific">Sclerotinia sclerotiorum (strain ATCC 18683 / 1980 / Ss-1)</name>
    <name type="common">White mold</name>
    <name type="synonym">Whetzelinia sclerotiorum</name>
    <dbReference type="NCBI Taxonomy" id="665079"/>
    <lineage>
        <taxon>Eukaryota</taxon>
        <taxon>Fungi</taxon>
        <taxon>Dikarya</taxon>
        <taxon>Ascomycota</taxon>
        <taxon>Pezizomycotina</taxon>
        <taxon>Leotiomycetes</taxon>
        <taxon>Helotiales</taxon>
        <taxon>Sclerotiniaceae</taxon>
        <taxon>Sclerotinia</taxon>
    </lineage>
</organism>
<dbReference type="HOGENOM" id="CLU_3160253_0_0_1"/>
<name>A7EJ88_SCLS1</name>
<evidence type="ECO:0000313" key="1">
    <source>
        <dbReference type="EMBL" id="EDO02904.1"/>
    </source>
</evidence>
<dbReference type="AlphaFoldDB" id="A7EJ88"/>